<evidence type="ECO:0000313" key="4">
    <source>
        <dbReference type="Proteomes" id="UP000237423"/>
    </source>
</evidence>
<reference evidence="2 4" key="1">
    <citation type="submission" date="2017-11" db="EMBL/GenBank/DDBJ databases">
        <title>Draft Genome Sequence of Methylobacter psychrotolerans Sph1T, an Obligate Methanotroph from Low-Temperature Environments.</title>
        <authorList>
            <person name="Oshkin I.Y."/>
            <person name="Miroshnikov K."/>
            <person name="Belova S.E."/>
            <person name="Korzhenkov A."/>
            <person name="Toshchakov S.V."/>
            <person name="Dedysh S.N."/>
        </authorList>
    </citation>
    <scope>NUCLEOTIDE SEQUENCE [LARGE SCALE GENOMIC DNA]</scope>
    <source>
        <strain evidence="2 4">Sph1</strain>
    </source>
</reference>
<sequence>MRRLERKSCFILATNQLDGGLFPGAELIAAYKDQQKVERGFRFLKDPLFMASTLFLKSPKRIMALMMVMTLCLLVYAALEHRIRAALKAHNRTFPNQAGKPASNPSVRWVFQAFAGIHVLALDETQALVLNLGGHHRTLLSLLGNRYEAIYSESG</sequence>
<evidence type="ECO:0008006" key="5">
    <source>
        <dbReference type="Google" id="ProtNLM"/>
    </source>
</evidence>
<dbReference type="AlphaFoldDB" id="A0A2S5CHX6"/>
<proteinExistence type="predicted"/>
<keyword evidence="1" id="KW-1133">Transmembrane helix</keyword>
<evidence type="ECO:0000256" key="1">
    <source>
        <dbReference type="SAM" id="Phobius"/>
    </source>
</evidence>
<name>A0A2S5CHX6_9GAMM</name>
<gene>
    <name evidence="3" type="ORF">AADEFJLK_02421</name>
    <name evidence="2" type="ORF">AADEFJLK_03817</name>
</gene>
<dbReference type="EMBL" id="PGFZ01000011">
    <property type="protein sequence ID" value="POZ50404.1"/>
    <property type="molecule type" value="Genomic_DNA"/>
</dbReference>
<dbReference type="InterPro" id="IPR047654">
    <property type="entry name" value="IS1634_transpos"/>
</dbReference>
<keyword evidence="1" id="KW-0472">Membrane</keyword>
<dbReference type="PANTHER" id="PTHR34614">
    <property type="match status" value="1"/>
</dbReference>
<keyword evidence="1" id="KW-0812">Transmembrane</keyword>
<feature type="transmembrane region" description="Helical" evidence="1">
    <location>
        <begin position="62"/>
        <end position="79"/>
    </location>
</feature>
<protein>
    <recommendedName>
        <fullName evidence="5">IS1634 family transposase</fullName>
    </recommendedName>
</protein>
<evidence type="ECO:0000313" key="3">
    <source>
        <dbReference type="EMBL" id="POZ51554.1"/>
    </source>
</evidence>
<dbReference type="Proteomes" id="UP000237423">
    <property type="component" value="Unassembled WGS sequence"/>
</dbReference>
<accession>A0A2S5CHX6</accession>
<evidence type="ECO:0000313" key="2">
    <source>
        <dbReference type="EMBL" id="POZ50404.1"/>
    </source>
</evidence>
<comment type="caution">
    <text evidence="2">The sequence shown here is derived from an EMBL/GenBank/DDBJ whole genome shotgun (WGS) entry which is preliminary data.</text>
</comment>
<dbReference type="NCBIfam" id="NF033559">
    <property type="entry name" value="transpos_IS1634"/>
    <property type="match status" value="1"/>
</dbReference>
<dbReference type="PANTHER" id="PTHR34614:SF2">
    <property type="entry name" value="TRANSPOSASE IS4-LIKE DOMAIN-CONTAINING PROTEIN"/>
    <property type="match status" value="1"/>
</dbReference>
<dbReference type="EMBL" id="PGFZ01000005">
    <property type="protein sequence ID" value="POZ51554.1"/>
    <property type="molecule type" value="Genomic_DNA"/>
</dbReference>
<organism evidence="2 4">
    <name type="scientific">Methylovulum psychrotolerans</name>
    <dbReference type="NCBI Taxonomy" id="1704499"/>
    <lineage>
        <taxon>Bacteria</taxon>
        <taxon>Pseudomonadati</taxon>
        <taxon>Pseudomonadota</taxon>
        <taxon>Gammaproteobacteria</taxon>
        <taxon>Methylococcales</taxon>
        <taxon>Methylococcaceae</taxon>
        <taxon>Methylovulum</taxon>
    </lineage>
</organism>